<keyword evidence="1" id="KW-0472">Membrane</keyword>
<protein>
    <submittedName>
        <fullName evidence="2">DUF998 domain-containing protein</fullName>
    </submittedName>
</protein>
<sequence>MAGPLFAIVALAQAVLREGFDPLRHAVSQLSLGEGGWIQVANFAVTGLLMLACAIGLRRVLRGGRGGQWAPILIAAMGVGFVAAALLPADPGNGFPPDTGSEAAFSVTGMLHLACAGIAFIALIAACFVLASRFSGMSWRGWAIAGRTSGVLLAIGFAAANSGVVGGPLAMFVGVIIAWLWVGVSAARLVR</sequence>
<gene>
    <name evidence="2" type="ORF">E1267_03780</name>
</gene>
<feature type="transmembrane region" description="Helical" evidence="1">
    <location>
        <begin position="36"/>
        <end position="57"/>
    </location>
</feature>
<feature type="transmembrane region" description="Helical" evidence="1">
    <location>
        <begin position="109"/>
        <end position="132"/>
    </location>
</feature>
<dbReference type="EMBL" id="SMJZ01000007">
    <property type="protein sequence ID" value="TDC10688.1"/>
    <property type="molecule type" value="Genomic_DNA"/>
</dbReference>
<feature type="transmembrane region" description="Helical" evidence="1">
    <location>
        <begin position="69"/>
        <end position="89"/>
    </location>
</feature>
<comment type="caution">
    <text evidence="2">The sequence shown here is derived from an EMBL/GenBank/DDBJ whole genome shotgun (WGS) entry which is preliminary data.</text>
</comment>
<feature type="transmembrane region" description="Helical" evidence="1">
    <location>
        <begin position="144"/>
        <end position="163"/>
    </location>
</feature>
<keyword evidence="3" id="KW-1185">Reference proteome</keyword>
<dbReference type="OrthoDB" id="8159487at2"/>
<accession>A0A4R4NMJ3</accession>
<organism evidence="2 3">
    <name type="scientific">Nonomuraea longispora</name>
    <dbReference type="NCBI Taxonomy" id="1848320"/>
    <lineage>
        <taxon>Bacteria</taxon>
        <taxon>Bacillati</taxon>
        <taxon>Actinomycetota</taxon>
        <taxon>Actinomycetes</taxon>
        <taxon>Streptosporangiales</taxon>
        <taxon>Streptosporangiaceae</taxon>
        <taxon>Nonomuraea</taxon>
    </lineage>
</organism>
<dbReference type="AlphaFoldDB" id="A0A4R4NMJ3"/>
<reference evidence="2 3" key="1">
    <citation type="submission" date="2019-02" db="EMBL/GenBank/DDBJ databases">
        <title>Draft genome sequences of novel Actinobacteria.</title>
        <authorList>
            <person name="Sahin N."/>
            <person name="Ay H."/>
            <person name="Saygin H."/>
        </authorList>
    </citation>
    <scope>NUCLEOTIDE SEQUENCE [LARGE SCALE GENOMIC DNA]</scope>
    <source>
        <strain evidence="2 3">KC201</strain>
    </source>
</reference>
<proteinExistence type="predicted"/>
<keyword evidence="1" id="KW-1133">Transmembrane helix</keyword>
<dbReference type="InterPro" id="IPR009339">
    <property type="entry name" value="DUF998"/>
</dbReference>
<name>A0A4R4NMJ3_9ACTN</name>
<evidence type="ECO:0000256" key="1">
    <source>
        <dbReference type="SAM" id="Phobius"/>
    </source>
</evidence>
<feature type="transmembrane region" description="Helical" evidence="1">
    <location>
        <begin position="169"/>
        <end position="190"/>
    </location>
</feature>
<evidence type="ECO:0000313" key="3">
    <source>
        <dbReference type="Proteomes" id="UP000295157"/>
    </source>
</evidence>
<dbReference type="Pfam" id="PF06197">
    <property type="entry name" value="DUF998"/>
    <property type="match status" value="1"/>
</dbReference>
<keyword evidence="1" id="KW-0812">Transmembrane</keyword>
<dbReference type="Proteomes" id="UP000295157">
    <property type="component" value="Unassembled WGS sequence"/>
</dbReference>
<evidence type="ECO:0000313" key="2">
    <source>
        <dbReference type="EMBL" id="TDC10688.1"/>
    </source>
</evidence>